<feature type="compositionally biased region" description="Polar residues" evidence="1">
    <location>
        <begin position="201"/>
        <end position="227"/>
    </location>
</feature>
<proteinExistence type="predicted"/>
<feature type="compositionally biased region" description="Polar residues" evidence="1">
    <location>
        <begin position="364"/>
        <end position="375"/>
    </location>
</feature>
<feature type="region of interest" description="Disordered" evidence="1">
    <location>
        <begin position="177"/>
        <end position="481"/>
    </location>
</feature>
<gene>
    <name evidence="2" type="ORF">M408DRAFT_23122</name>
</gene>
<dbReference type="HOGENOM" id="CLU_550000_0_0_1"/>
<protein>
    <submittedName>
        <fullName evidence="2">Uncharacterized protein</fullName>
    </submittedName>
</protein>
<evidence type="ECO:0000313" key="2">
    <source>
        <dbReference type="EMBL" id="KIM29358.1"/>
    </source>
</evidence>
<feature type="compositionally biased region" description="Basic residues" evidence="1">
    <location>
        <begin position="15"/>
        <end position="25"/>
    </location>
</feature>
<feature type="region of interest" description="Disordered" evidence="1">
    <location>
        <begin position="149"/>
        <end position="168"/>
    </location>
</feature>
<accession>A0A0C2WT86</accession>
<sequence length="496" mass="54919">MRRNIAVNPSNGKGNPHHTPKRGTKSRPVVPVAVNDDDPGTPESPVRRSPRKIGQKHLPNPLVTGTTLPVTYIPLGVAPAPWNMRPKTRSAGGLAKAKEKQTGGGKQVKFTAGKHQTKGKGALPNEQNPADSNSILTLEEQLLDKQSNNAMEDVEESQKDGTFEEDENGEAFSHRLQMQNREESEEECGPDLESYPETPLPRQTNPMRRFTSQDLSPVNPRQQNMSRTAADLGRSRAPRYVELDSDCDQPAKGPSTSAQARQASSRNSAQLLQHSTPTNAQVSSHDNAQPRPRPHSAPINTQTSSHENTQPRPHPTHINARAHQTSSHDNAQPRPRSDHINARTSSHENTQPRPRSAHIDARAHQTSSHENTQPRPRSAHIDARAHQTSLHHPQPPHEGSDNDRRRRLSATDLSGEDVSVDRVKKRRKTPSNQALQMIRLGHGEEDESEGDQTDGSMQVAAPRRRNNNKAPNPNHLGYYEGETRCTTPKVTYEHTP</sequence>
<dbReference type="AlphaFoldDB" id="A0A0C2WT86"/>
<dbReference type="EMBL" id="KN824289">
    <property type="protein sequence ID" value="KIM29358.1"/>
    <property type="molecule type" value="Genomic_DNA"/>
</dbReference>
<dbReference type="Proteomes" id="UP000054097">
    <property type="component" value="Unassembled WGS sequence"/>
</dbReference>
<evidence type="ECO:0000313" key="3">
    <source>
        <dbReference type="Proteomes" id="UP000054097"/>
    </source>
</evidence>
<feature type="compositionally biased region" description="Polar residues" evidence="1">
    <location>
        <begin position="342"/>
        <end position="353"/>
    </location>
</feature>
<reference evidence="3" key="2">
    <citation type="submission" date="2015-01" db="EMBL/GenBank/DDBJ databases">
        <title>Evolutionary Origins and Diversification of the Mycorrhizal Mutualists.</title>
        <authorList>
            <consortium name="DOE Joint Genome Institute"/>
            <consortium name="Mycorrhizal Genomics Consortium"/>
            <person name="Kohler A."/>
            <person name="Kuo A."/>
            <person name="Nagy L.G."/>
            <person name="Floudas D."/>
            <person name="Copeland A."/>
            <person name="Barry K.W."/>
            <person name="Cichocki N."/>
            <person name="Veneault-Fourrey C."/>
            <person name="LaButti K."/>
            <person name="Lindquist E.A."/>
            <person name="Lipzen A."/>
            <person name="Lundell T."/>
            <person name="Morin E."/>
            <person name="Murat C."/>
            <person name="Riley R."/>
            <person name="Ohm R."/>
            <person name="Sun H."/>
            <person name="Tunlid A."/>
            <person name="Henrissat B."/>
            <person name="Grigoriev I.V."/>
            <person name="Hibbett D.S."/>
            <person name="Martin F."/>
        </authorList>
    </citation>
    <scope>NUCLEOTIDE SEQUENCE [LARGE SCALE GENOMIC DNA]</scope>
    <source>
        <strain evidence="3">MAFF 305830</strain>
    </source>
</reference>
<evidence type="ECO:0000256" key="1">
    <source>
        <dbReference type="SAM" id="MobiDB-lite"/>
    </source>
</evidence>
<feature type="region of interest" description="Disordered" evidence="1">
    <location>
        <begin position="84"/>
        <end position="131"/>
    </location>
</feature>
<name>A0A0C2WT86_SERVB</name>
<feature type="compositionally biased region" description="Low complexity" evidence="1">
    <location>
        <begin position="257"/>
        <end position="270"/>
    </location>
</feature>
<feature type="compositionally biased region" description="Polar residues" evidence="1">
    <location>
        <begin position="298"/>
        <end position="311"/>
    </location>
</feature>
<organism evidence="2 3">
    <name type="scientific">Serendipita vermifera MAFF 305830</name>
    <dbReference type="NCBI Taxonomy" id="933852"/>
    <lineage>
        <taxon>Eukaryota</taxon>
        <taxon>Fungi</taxon>
        <taxon>Dikarya</taxon>
        <taxon>Basidiomycota</taxon>
        <taxon>Agaricomycotina</taxon>
        <taxon>Agaricomycetes</taxon>
        <taxon>Sebacinales</taxon>
        <taxon>Serendipitaceae</taxon>
        <taxon>Serendipita</taxon>
    </lineage>
</organism>
<keyword evidence="3" id="KW-1185">Reference proteome</keyword>
<feature type="region of interest" description="Disordered" evidence="1">
    <location>
        <begin position="1"/>
        <end position="62"/>
    </location>
</feature>
<feature type="compositionally biased region" description="Polar residues" evidence="1">
    <location>
        <begin position="271"/>
        <end position="287"/>
    </location>
</feature>
<reference evidence="2 3" key="1">
    <citation type="submission" date="2014-04" db="EMBL/GenBank/DDBJ databases">
        <authorList>
            <consortium name="DOE Joint Genome Institute"/>
            <person name="Kuo A."/>
            <person name="Zuccaro A."/>
            <person name="Kohler A."/>
            <person name="Nagy L.G."/>
            <person name="Floudas D."/>
            <person name="Copeland A."/>
            <person name="Barry K.W."/>
            <person name="Cichocki N."/>
            <person name="Veneault-Fourrey C."/>
            <person name="LaButti K."/>
            <person name="Lindquist E.A."/>
            <person name="Lipzen A."/>
            <person name="Lundell T."/>
            <person name="Morin E."/>
            <person name="Murat C."/>
            <person name="Sun H."/>
            <person name="Tunlid A."/>
            <person name="Henrissat B."/>
            <person name="Grigoriev I.V."/>
            <person name="Hibbett D.S."/>
            <person name="Martin F."/>
            <person name="Nordberg H.P."/>
            <person name="Cantor M.N."/>
            <person name="Hua S.X."/>
        </authorList>
    </citation>
    <scope>NUCLEOTIDE SEQUENCE [LARGE SCALE GENOMIC DNA]</scope>
    <source>
        <strain evidence="2 3">MAFF 305830</strain>
    </source>
</reference>